<name>A0A0K0WSG0_9BBAC</name>
<keyword evidence="2" id="KW-1185">Reference proteome</keyword>
<dbReference type="GO" id="GO:0046782">
    <property type="term" value="P:regulation of viral transcription"/>
    <property type="evidence" value="ECO:0007669"/>
    <property type="project" value="InterPro"/>
</dbReference>
<gene>
    <name evidence="1" type="ORF">clas54</name>
</gene>
<dbReference type="InterPro" id="IPR007799">
    <property type="entry name" value="Baculo_p47"/>
</dbReference>
<dbReference type="Pfam" id="PF05112">
    <property type="entry name" value="Baculo_p47"/>
    <property type="match status" value="1"/>
</dbReference>
<organism evidence="1 2">
    <name type="scientific">Clostera anastomosis granulovirus B</name>
    <dbReference type="NCBI Taxonomy" id="1986290"/>
    <lineage>
        <taxon>Viruses</taxon>
        <taxon>Viruses incertae sedis</taxon>
        <taxon>Naldaviricetes</taxon>
        <taxon>Lefavirales</taxon>
        <taxon>Baculoviridae</taxon>
        <taxon>Betabaculovirus</taxon>
        <taxon>Betabaculovirus alterclanastomosis</taxon>
    </lineage>
</organism>
<accession>A0A0K0WSG0</accession>
<protein>
    <submittedName>
        <fullName evidence="1">p47</fullName>
    </submittedName>
</protein>
<dbReference type="Proteomes" id="UP000232791">
    <property type="component" value="Segment"/>
</dbReference>
<evidence type="ECO:0000313" key="2">
    <source>
        <dbReference type="Proteomes" id="UP000232791"/>
    </source>
</evidence>
<proteinExistence type="predicted"/>
<dbReference type="OrthoDB" id="6161at10239"/>
<sequence length="415" mass="48177">MIVCKVGMEAVCDTDESHRRNSYSSVAAVKDCKPHLFLTISPFVSQYFPQCVKFLLPELRVFWTGGNSQRYIRNECLLVKEGFIAYSCDFYEFNVENVENSVPEELDCFAKCVSAPSLSLLLKDRWYKGDMCRLKQILQLKCYNRLVAFVDNCMWERSYEDYYTLGQQLSIRMTTNLIQSGLDFKHHVSKEKNVSGRGWNCVEFEKLLSNITSMADITKRYKCNATYVMLEIDNNNAHYVISLLSQHFSCIVTNNLLENVCIIKEVGVGKESVKVVERLRNIIGARLVNVIFVTDTENYLHTHNTFYLYNSMKFYYYCLKNRFVFLYCDYETLYLLYTIVVLEIINGGCLNSFTLEKSTLMHPLELNSRRCNALKRAAAYNKTLSNDMELKVDFVQGKRISTGSHDPNRLVELLR</sequence>
<dbReference type="EMBL" id="KR091910">
    <property type="protein sequence ID" value="AKS25397.1"/>
    <property type="molecule type" value="Genomic_DNA"/>
</dbReference>
<evidence type="ECO:0000313" key="1">
    <source>
        <dbReference type="EMBL" id="AKS25397.1"/>
    </source>
</evidence>
<reference evidence="1 2" key="1">
    <citation type="journal article" date="2015" name="PLoS ONE">
        <title>The Complete Genome of a New Betabaculovirus from Clostera anastomosis.</title>
        <authorList>
            <person name="Yin F."/>
            <person name="Zhu Z."/>
            <person name="Liu X."/>
            <person name="Hou D."/>
            <person name="Wang J."/>
            <person name="Zhang L."/>
            <person name="Wang M."/>
            <person name="Kou Z."/>
            <person name="Wang H."/>
            <person name="Deng F."/>
            <person name="Hu Z."/>
        </authorList>
    </citation>
    <scope>NUCLEOTIDE SEQUENCE [LARGE SCALE GENOMIC DNA]</scope>
    <source>
        <strain evidence="1 2">ClasGV-B</strain>
    </source>
</reference>